<evidence type="ECO:0000313" key="2">
    <source>
        <dbReference type="Proteomes" id="UP000308133"/>
    </source>
</evidence>
<evidence type="ECO:0000313" key="1">
    <source>
        <dbReference type="EMBL" id="TKX20161.1"/>
    </source>
</evidence>
<comment type="caution">
    <text evidence="1">The sequence shown here is derived from an EMBL/GenBank/DDBJ whole genome shotgun (WGS) entry which is preliminary data.</text>
</comment>
<sequence length="367" mass="41383">METLDLTSPTLPTIEKAPLHDTPANFELYSNKVICTLENPIQANVTQDISKAFAKLKTIVIRSESTFQPNYSGRYFTRPEGYVTAIDDVLDMDVTQMPELRCLVLYCGLIRQSGPSTDSFRLPIKELVLKSCRFDEEFQDLQVLLGRMVPLEALRIRLEGDWPVSGVIGDSLIGLDLGYSSLWGGSDSPLDWTSSTFTQLQTLTIEQGLLVPIFSGGGHFSTRQYVQLVARHWLQCLPRTIKTLRIRNCQCPGESIFLGTLRVLAECREAQLPDLHLVVFEMDRPALTLELVEIGLARTMLRLHRYKLDLLVLEIESVLEPMVTTSLKDSARVTACFYGDDLGLSFRYASSKELEEGWKDLPVMQEL</sequence>
<proteinExistence type="predicted"/>
<dbReference type="EMBL" id="PTQR01000100">
    <property type="protein sequence ID" value="TKX20161.1"/>
    <property type="molecule type" value="Genomic_DNA"/>
</dbReference>
<dbReference type="Proteomes" id="UP000308133">
    <property type="component" value="Unassembled WGS sequence"/>
</dbReference>
<protein>
    <submittedName>
        <fullName evidence="1">Uncharacterized protein</fullName>
    </submittedName>
</protein>
<reference evidence="1 2" key="1">
    <citation type="submission" date="2018-02" db="EMBL/GenBank/DDBJ databases">
        <title>Draft genome sequences of Elsinoe sp., causing black scab on jojoba.</title>
        <authorList>
            <person name="Stodart B."/>
            <person name="Jeffress S."/>
            <person name="Ash G."/>
            <person name="Arun Chinnappa K."/>
        </authorList>
    </citation>
    <scope>NUCLEOTIDE SEQUENCE [LARGE SCALE GENOMIC DNA]</scope>
    <source>
        <strain evidence="1 2">Hillstone_2</strain>
    </source>
</reference>
<accession>A0A4U7AU90</accession>
<gene>
    <name evidence="1" type="ORF">C1H76_7662</name>
</gene>
<organism evidence="1 2">
    <name type="scientific">Elsinoe australis</name>
    <dbReference type="NCBI Taxonomy" id="40998"/>
    <lineage>
        <taxon>Eukaryota</taxon>
        <taxon>Fungi</taxon>
        <taxon>Dikarya</taxon>
        <taxon>Ascomycota</taxon>
        <taxon>Pezizomycotina</taxon>
        <taxon>Dothideomycetes</taxon>
        <taxon>Dothideomycetidae</taxon>
        <taxon>Myriangiales</taxon>
        <taxon>Elsinoaceae</taxon>
        <taxon>Elsinoe</taxon>
    </lineage>
</organism>
<name>A0A4U7AU90_9PEZI</name>
<dbReference type="AlphaFoldDB" id="A0A4U7AU90"/>